<feature type="transmembrane region" description="Helical" evidence="9">
    <location>
        <begin position="346"/>
        <end position="367"/>
    </location>
</feature>
<keyword evidence="4 11" id="KW-0762">Sugar transport</keyword>
<keyword evidence="5 9" id="KW-0812">Transmembrane</keyword>
<keyword evidence="6" id="KW-0769">Symport</keyword>
<dbReference type="GO" id="GO:0015293">
    <property type="term" value="F:symporter activity"/>
    <property type="evidence" value="ECO:0007669"/>
    <property type="project" value="UniProtKB-KW"/>
</dbReference>
<evidence type="ECO:0000256" key="8">
    <source>
        <dbReference type="ARBA" id="ARBA00023136"/>
    </source>
</evidence>
<dbReference type="Proteomes" id="UP000239899">
    <property type="component" value="Unassembled WGS sequence"/>
</dbReference>
<dbReference type="OrthoDB" id="5296287at2759"/>
<evidence type="ECO:0000256" key="4">
    <source>
        <dbReference type="ARBA" id="ARBA00022597"/>
    </source>
</evidence>
<evidence type="ECO:0000256" key="9">
    <source>
        <dbReference type="SAM" id="Phobius"/>
    </source>
</evidence>
<keyword evidence="8 9" id="KW-0472">Membrane</keyword>
<gene>
    <name evidence="11" type="ORF">C2E21_8683</name>
</gene>
<protein>
    <submittedName>
        <fullName evidence="11">Sugar transport 9</fullName>
    </submittedName>
</protein>
<dbReference type="Gene3D" id="1.20.1250.20">
    <property type="entry name" value="MFS general substrate transporter like domains"/>
    <property type="match status" value="2"/>
</dbReference>
<evidence type="ECO:0000259" key="10">
    <source>
        <dbReference type="PROSITE" id="PS50850"/>
    </source>
</evidence>
<dbReference type="PROSITE" id="PS00216">
    <property type="entry name" value="SUGAR_TRANSPORT_1"/>
    <property type="match status" value="1"/>
</dbReference>
<evidence type="ECO:0000256" key="3">
    <source>
        <dbReference type="ARBA" id="ARBA00022448"/>
    </source>
</evidence>
<evidence type="ECO:0000313" key="11">
    <source>
        <dbReference type="EMBL" id="PRW20825.1"/>
    </source>
</evidence>
<keyword evidence="3" id="KW-0813">Transport</keyword>
<keyword evidence="7 9" id="KW-1133">Transmembrane helix</keyword>
<evidence type="ECO:0000256" key="2">
    <source>
        <dbReference type="ARBA" id="ARBA00010992"/>
    </source>
</evidence>
<dbReference type="SUPFAM" id="SSF103473">
    <property type="entry name" value="MFS general substrate transporter"/>
    <property type="match status" value="1"/>
</dbReference>
<dbReference type="GO" id="GO:0016020">
    <property type="term" value="C:membrane"/>
    <property type="evidence" value="ECO:0007669"/>
    <property type="project" value="UniProtKB-SubCell"/>
</dbReference>
<dbReference type="InterPro" id="IPR005828">
    <property type="entry name" value="MFS_sugar_transport-like"/>
</dbReference>
<organism evidence="11 12">
    <name type="scientific">Chlorella sorokiniana</name>
    <name type="common">Freshwater green alga</name>
    <dbReference type="NCBI Taxonomy" id="3076"/>
    <lineage>
        <taxon>Eukaryota</taxon>
        <taxon>Viridiplantae</taxon>
        <taxon>Chlorophyta</taxon>
        <taxon>core chlorophytes</taxon>
        <taxon>Trebouxiophyceae</taxon>
        <taxon>Chlorellales</taxon>
        <taxon>Chlorellaceae</taxon>
        <taxon>Chlorella clade</taxon>
        <taxon>Chlorella</taxon>
    </lineage>
</organism>
<feature type="transmembrane region" description="Helical" evidence="9">
    <location>
        <begin position="373"/>
        <end position="396"/>
    </location>
</feature>
<feature type="transmembrane region" description="Helical" evidence="9">
    <location>
        <begin position="78"/>
        <end position="95"/>
    </location>
</feature>
<feature type="transmembrane region" description="Helical" evidence="9">
    <location>
        <begin position="277"/>
        <end position="297"/>
    </location>
</feature>
<dbReference type="PRINTS" id="PR00171">
    <property type="entry name" value="SUGRTRNSPORT"/>
</dbReference>
<evidence type="ECO:0000313" key="12">
    <source>
        <dbReference type="Proteomes" id="UP000239899"/>
    </source>
</evidence>
<evidence type="ECO:0000256" key="1">
    <source>
        <dbReference type="ARBA" id="ARBA00004141"/>
    </source>
</evidence>
<feature type="transmembrane region" description="Helical" evidence="9">
    <location>
        <begin position="137"/>
        <end position="159"/>
    </location>
</feature>
<comment type="similarity">
    <text evidence="2">Belongs to the major facilitator superfamily. Sugar transporter (TC 2.A.1.1) family.</text>
</comment>
<dbReference type="GO" id="GO:0015145">
    <property type="term" value="F:monosaccharide transmembrane transporter activity"/>
    <property type="evidence" value="ECO:0007669"/>
    <property type="project" value="InterPro"/>
</dbReference>
<accession>A0A2P6TDW0</accession>
<sequence>MAVQGVTGGVEASSDFLKSFFPSVYESKVAFKREGGGGSPYCTFDNQTLALFTSSLFLAAMCAALPAGYITRRFGRKTSMLLGGLWYLLGGGLNAGAQNLAMLICGRVALGFGVGFANQSVPLFLSEMAPFQVRGALNILFQLATTTGVLVAQLINYGLRHQEGGWRLALGLACVPALLLTLGGLLLPVSQVEAWRALFRRAHRPQLVLSSLIPTFQQWTGLNAIVFFVPQLFAALGAGADATLLNACIIGGCNVAGTVVSLVLADRAGRRGLLLQGGVQMVAALVAVAALLGSQLGGSAATVLPPATVWATLALICVFVLAYSWSWGPLSWLIPSEIQTLETRSAGFATAVFVHFFMAFLLGQTFLGMLCAMQWGVFAFFAGLVTIATIFVWFCVPETKGVPLEEVYPLYARHPLWRRVIGDEAAAAALKAHIQRAEDHAAVGAEGGSGWEAPGLGRQPSYWGDGQALQLSKKARVLGPFLSVPG</sequence>
<dbReference type="PROSITE" id="PS50850">
    <property type="entry name" value="MFS"/>
    <property type="match status" value="1"/>
</dbReference>
<dbReference type="Pfam" id="PF00083">
    <property type="entry name" value="Sugar_tr"/>
    <property type="match status" value="2"/>
</dbReference>
<dbReference type="PANTHER" id="PTHR23500:SF357">
    <property type="entry name" value="IP12678P"/>
    <property type="match status" value="1"/>
</dbReference>
<feature type="transmembrane region" description="Helical" evidence="9">
    <location>
        <begin position="207"/>
        <end position="232"/>
    </location>
</feature>
<dbReference type="InterPro" id="IPR045262">
    <property type="entry name" value="STP/PLT_plant"/>
</dbReference>
<feature type="transmembrane region" description="Helical" evidence="9">
    <location>
        <begin position="244"/>
        <end position="265"/>
    </location>
</feature>
<dbReference type="InterPro" id="IPR036259">
    <property type="entry name" value="MFS_trans_sf"/>
</dbReference>
<evidence type="ECO:0000256" key="6">
    <source>
        <dbReference type="ARBA" id="ARBA00022847"/>
    </source>
</evidence>
<feature type="transmembrane region" description="Helical" evidence="9">
    <location>
        <begin position="101"/>
        <end position="125"/>
    </location>
</feature>
<dbReference type="InterPro" id="IPR003663">
    <property type="entry name" value="Sugar/inositol_transpt"/>
</dbReference>
<keyword evidence="12" id="KW-1185">Reference proteome</keyword>
<evidence type="ECO:0000256" key="7">
    <source>
        <dbReference type="ARBA" id="ARBA00022989"/>
    </source>
</evidence>
<dbReference type="EMBL" id="LHPG02000021">
    <property type="protein sequence ID" value="PRW20825.1"/>
    <property type="molecule type" value="Genomic_DNA"/>
</dbReference>
<feature type="domain" description="Major facilitator superfamily (MFS) profile" evidence="10">
    <location>
        <begin position="1"/>
        <end position="400"/>
    </location>
</feature>
<name>A0A2P6TDW0_CHLSO</name>
<evidence type="ECO:0000256" key="5">
    <source>
        <dbReference type="ARBA" id="ARBA00022692"/>
    </source>
</evidence>
<dbReference type="InterPro" id="IPR005829">
    <property type="entry name" value="Sugar_transporter_CS"/>
</dbReference>
<feature type="transmembrane region" description="Helical" evidence="9">
    <location>
        <begin position="309"/>
        <end position="334"/>
    </location>
</feature>
<dbReference type="PANTHER" id="PTHR23500">
    <property type="entry name" value="SOLUTE CARRIER FAMILY 2, FACILITATED GLUCOSE TRANSPORTER"/>
    <property type="match status" value="1"/>
</dbReference>
<proteinExistence type="inferred from homology"/>
<comment type="caution">
    <text evidence="11">The sequence shown here is derived from an EMBL/GenBank/DDBJ whole genome shotgun (WGS) entry which is preliminary data.</text>
</comment>
<feature type="transmembrane region" description="Helical" evidence="9">
    <location>
        <begin position="49"/>
        <end position="71"/>
    </location>
</feature>
<feature type="transmembrane region" description="Helical" evidence="9">
    <location>
        <begin position="165"/>
        <end position="187"/>
    </location>
</feature>
<comment type="subcellular location">
    <subcellularLocation>
        <location evidence="1">Membrane</location>
        <topology evidence="1">Multi-pass membrane protein</topology>
    </subcellularLocation>
</comment>
<dbReference type="CDD" id="cd17361">
    <property type="entry name" value="MFS_STP"/>
    <property type="match status" value="1"/>
</dbReference>
<dbReference type="InterPro" id="IPR044778">
    <property type="entry name" value="MFS_STP/MST-like_plant"/>
</dbReference>
<dbReference type="InterPro" id="IPR020846">
    <property type="entry name" value="MFS_dom"/>
</dbReference>
<dbReference type="AlphaFoldDB" id="A0A2P6TDW0"/>
<reference evidence="11 12" key="1">
    <citation type="journal article" date="2018" name="Plant J.">
        <title>Genome sequences of Chlorella sorokiniana UTEX 1602 and Micractinium conductrix SAG 241.80: implications to maltose excretion by a green alga.</title>
        <authorList>
            <person name="Arriola M.B."/>
            <person name="Velmurugan N."/>
            <person name="Zhang Y."/>
            <person name="Plunkett M.H."/>
            <person name="Hondzo H."/>
            <person name="Barney B.M."/>
        </authorList>
    </citation>
    <scope>NUCLEOTIDE SEQUENCE [LARGE SCALE GENOMIC DNA]</scope>
    <source>
        <strain evidence="12">UTEX 1602</strain>
    </source>
</reference>